<organism evidence="3 4">
    <name type="scientific">Candidula unifasciata</name>
    <dbReference type="NCBI Taxonomy" id="100452"/>
    <lineage>
        <taxon>Eukaryota</taxon>
        <taxon>Metazoa</taxon>
        <taxon>Spiralia</taxon>
        <taxon>Lophotrochozoa</taxon>
        <taxon>Mollusca</taxon>
        <taxon>Gastropoda</taxon>
        <taxon>Heterobranchia</taxon>
        <taxon>Euthyneura</taxon>
        <taxon>Panpulmonata</taxon>
        <taxon>Eupulmonata</taxon>
        <taxon>Stylommatophora</taxon>
        <taxon>Helicina</taxon>
        <taxon>Helicoidea</taxon>
        <taxon>Geomitridae</taxon>
        <taxon>Candidula</taxon>
    </lineage>
</organism>
<dbReference type="SUPFAM" id="SSF56436">
    <property type="entry name" value="C-type lectin-like"/>
    <property type="match status" value="1"/>
</dbReference>
<dbReference type="EMBL" id="CAJHNH020001779">
    <property type="protein sequence ID" value="CAG5124442.1"/>
    <property type="molecule type" value="Genomic_DNA"/>
</dbReference>
<feature type="signal peptide" evidence="1">
    <location>
        <begin position="1"/>
        <end position="18"/>
    </location>
</feature>
<reference evidence="3" key="1">
    <citation type="submission" date="2021-04" db="EMBL/GenBank/DDBJ databases">
        <authorList>
            <consortium name="Molecular Ecology Group"/>
        </authorList>
    </citation>
    <scope>NUCLEOTIDE SEQUENCE</scope>
</reference>
<accession>A0A8S3ZBU3</accession>
<dbReference type="InterPro" id="IPR016186">
    <property type="entry name" value="C-type_lectin-like/link_sf"/>
</dbReference>
<evidence type="ECO:0000313" key="4">
    <source>
        <dbReference type="Proteomes" id="UP000678393"/>
    </source>
</evidence>
<proteinExistence type="predicted"/>
<dbReference type="PROSITE" id="PS51257">
    <property type="entry name" value="PROKAR_LIPOPROTEIN"/>
    <property type="match status" value="1"/>
</dbReference>
<feature type="chain" id="PRO_5035942086" description="C-type lectin domain-containing protein" evidence="1">
    <location>
        <begin position="19"/>
        <end position="123"/>
    </location>
</feature>
<keyword evidence="4" id="KW-1185">Reference proteome</keyword>
<keyword evidence="1" id="KW-0732">Signal</keyword>
<dbReference type="PROSITE" id="PS50041">
    <property type="entry name" value="C_TYPE_LECTIN_2"/>
    <property type="match status" value="1"/>
</dbReference>
<protein>
    <recommendedName>
        <fullName evidence="2">C-type lectin domain-containing protein</fullName>
    </recommendedName>
</protein>
<dbReference type="CDD" id="cd00037">
    <property type="entry name" value="CLECT"/>
    <property type="match status" value="1"/>
</dbReference>
<dbReference type="InterPro" id="IPR050111">
    <property type="entry name" value="C-type_lectin/snaclec_domain"/>
</dbReference>
<sequence length="123" mass="14224">MCFCKLLLIVLLFSSCDDGWLQFNDYCLAFSPEELNWYIAASICQVYGARLVQIDSQAKQDWIVSQMQQQQLTNAWTGGSNRYHNTMWTWVPSLKLMKAYTNWHAGEPNNFAGENPSNGKYRL</sequence>
<dbReference type="InterPro" id="IPR001304">
    <property type="entry name" value="C-type_lectin-like"/>
</dbReference>
<feature type="domain" description="C-type lectin" evidence="2">
    <location>
        <begin position="23"/>
        <end position="115"/>
    </location>
</feature>
<dbReference type="InterPro" id="IPR016187">
    <property type="entry name" value="CTDL_fold"/>
</dbReference>
<evidence type="ECO:0000259" key="2">
    <source>
        <dbReference type="PROSITE" id="PS50041"/>
    </source>
</evidence>
<dbReference type="Pfam" id="PF00059">
    <property type="entry name" value="Lectin_C"/>
    <property type="match status" value="1"/>
</dbReference>
<feature type="non-terminal residue" evidence="3">
    <location>
        <position position="1"/>
    </location>
</feature>
<evidence type="ECO:0000256" key="1">
    <source>
        <dbReference type="SAM" id="SignalP"/>
    </source>
</evidence>
<evidence type="ECO:0000313" key="3">
    <source>
        <dbReference type="EMBL" id="CAG5124442.1"/>
    </source>
</evidence>
<gene>
    <name evidence="3" type="ORF">CUNI_LOCUS10000</name>
</gene>
<dbReference type="Gene3D" id="3.10.100.10">
    <property type="entry name" value="Mannose-Binding Protein A, subunit A"/>
    <property type="match status" value="1"/>
</dbReference>
<dbReference type="Proteomes" id="UP000678393">
    <property type="component" value="Unassembled WGS sequence"/>
</dbReference>
<name>A0A8S3ZBU3_9EUPU</name>
<dbReference type="PANTHER" id="PTHR22803">
    <property type="entry name" value="MANNOSE, PHOSPHOLIPASE, LECTIN RECEPTOR RELATED"/>
    <property type="match status" value="1"/>
</dbReference>
<dbReference type="AlphaFoldDB" id="A0A8S3ZBU3"/>
<dbReference type="OrthoDB" id="6110379at2759"/>
<comment type="caution">
    <text evidence="3">The sequence shown here is derived from an EMBL/GenBank/DDBJ whole genome shotgun (WGS) entry which is preliminary data.</text>
</comment>
<dbReference type="SMART" id="SM00034">
    <property type="entry name" value="CLECT"/>
    <property type="match status" value="1"/>
</dbReference>